<feature type="transmembrane region" description="Helical" evidence="7">
    <location>
        <begin position="97"/>
        <end position="115"/>
    </location>
</feature>
<dbReference type="Pfam" id="PF01694">
    <property type="entry name" value="Rhomboid"/>
    <property type="match status" value="1"/>
</dbReference>
<reference evidence="10 12" key="2">
    <citation type="submission" date="2018-06" db="EMBL/GenBank/DDBJ databases">
        <authorList>
            <consortium name="Pathogen Informatics"/>
            <person name="Doyle S."/>
        </authorList>
    </citation>
    <scope>NUCLEOTIDE SEQUENCE [LARGE SCALE GENOMIC DNA]</scope>
    <source>
        <strain evidence="10 12">NCTC11227</strain>
    </source>
</reference>
<keyword evidence="5 7" id="KW-1133">Transmembrane helix</keyword>
<feature type="domain" description="Peptidase S54 rhomboid" evidence="8">
    <location>
        <begin position="56"/>
        <end position="199"/>
    </location>
</feature>
<dbReference type="InterPro" id="IPR022764">
    <property type="entry name" value="Peptidase_S54_rhomboid_dom"/>
</dbReference>
<comment type="subcellular location">
    <subcellularLocation>
        <location evidence="1">Membrane</location>
        <topology evidence="1">Multi-pass membrane protein</topology>
    </subcellularLocation>
</comment>
<evidence type="ECO:0000256" key="6">
    <source>
        <dbReference type="ARBA" id="ARBA00023136"/>
    </source>
</evidence>
<evidence type="ECO:0000256" key="3">
    <source>
        <dbReference type="ARBA" id="ARBA00022692"/>
    </source>
</evidence>
<keyword evidence="4 10" id="KW-0378">Hydrolase</keyword>
<name>A0A378PK12_9GAMM</name>
<dbReference type="InterPro" id="IPR050925">
    <property type="entry name" value="Rhomboid_protease_S54"/>
</dbReference>
<reference evidence="9 11" key="1">
    <citation type="submission" date="2015-04" db="EMBL/GenBank/DDBJ databases">
        <authorList>
            <person name="Calcutt M.J."/>
            <person name="Foecking M.F."/>
        </authorList>
    </citation>
    <scope>NUCLEOTIDE SEQUENCE [LARGE SCALE GENOMIC DNA]</scope>
    <source>
        <strain evidence="9 11">199/55</strain>
    </source>
</reference>
<dbReference type="AlphaFoldDB" id="A0A378PK12"/>
<feature type="transmembrane region" description="Helical" evidence="7">
    <location>
        <begin position="155"/>
        <end position="176"/>
    </location>
</feature>
<evidence type="ECO:0000256" key="2">
    <source>
        <dbReference type="ARBA" id="ARBA00009045"/>
    </source>
</evidence>
<evidence type="ECO:0000313" key="10">
    <source>
        <dbReference type="EMBL" id="STY86746.1"/>
    </source>
</evidence>
<dbReference type="PANTHER" id="PTHR43731">
    <property type="entry name" value="RHOMBOID PROTEASE"/>
    <property type="match status" value="1"/>
</dbReference>
<sequence>MNFQNLLIKAPVTLLLIVIFVGFALYQLTQGVSMDNPSTSDLLRFGANFLPLSLTHEPWRMTSSVFLHIGIIHLLFNSFAVYYFGQVTEQIIGKWQFLMLFLLSAVGGNLLNLFITWQDVQAGGSVGLSAGASGGIMGLGVFLLVLAVMRAPTMFVLNAKSLFVVMAINLLMGFSLPGIDNAAHIGGALIGALFGMVVSLVLKSKLSRAWFWKMSMVVAVVFGVVWWQLHTQVLALIA</sequence>
<feature type="transmembrane region" description="Helical" evidence="7">
    <location>
        <begin position="182"/>
        <end position="202"/>
    </location>
</feature>
<evidence type="ECO:0000313" key="11">
    <source>
        <dbReference type="Proteomes" id="UP000076765"/>
    </source>
</evidence>
<protein>
    <submittedName>
        <fullName evidence="10">Rhomboid protease AarA</fullName>
        <ecNumber evidence="10">3.4.21.105</ecNumber>
    </submittedName>
</protein>
<organism evidence="10 12">
    <name type="scientific">Moraxella ovis</name>
    <dbReference type="NCBI Taxonomy" id="29433"/>
    <lineage>
        <taxon>Bacteria</taxon>
        <taxon>Pseudomonadati</taxon>
        <taxon>Pseudomonadota</taxon>
        <taxon>Gammaproteobacteria</taxon>
        <taxon>Moraxellales</taxon>
        <taxon>Moraxellaceae</taxon>
        <taxon>Moraxella</taxon>
    </lineage>
</organism>
<dbReference type="STRING" id="29433.MOVS_03530"/>
<dbReference type="Proteomes" id="UP000255102">
    <property type="component" value="Unassembled WGS sequence"/>
</dbReference>
<feature type="transmembrane region" description="Helical" evidence="7">
    <location>
        <begin position="12"/>
        <end position="29"/>
    </location>
</feature>
<dbReference type="EC" id="3.4.21.105" evidence="10"/>
<evidence type="ECO:0000256" key="4">
    <source>
        <dbReference type="ARBA" id="ARBA00022801"/>
    </source>
</evidence>
<dbReference type="InterPro" id="IPR035952">
    <property type="entry name" value="Rhomboid-like_sf"/>
</dbReference>
<keyword evidence="6 7" id="KW-0472">Membrane</keyword>
<dbReference type="Proteomes" id="UP000076765">
    <property type="component" value="Chromosome"/>
</dbReference>
<dbReference type="RefSeq" id="WP_063513788.1">
    <property type="nucleotide sequence ID" value="NZ_CP011158.1"/>
</dbReference>
<dbReference type="GO" id="GO:0016020">
    <property type="term" value="C:membrane"/>
    <property type="evidence" value="ECO:0007669"/>
    <property type="project" value="UniProtKB-SubCell"/>
</dbReference>
<gene>
    <name evidence="10" type="primary">aarA</name>
    <name evidence="9" type="ORF">MOVS_03530</name>
    <name evidence="10" type="ORF">NCTC11227_00738</name>
</gene>
<evidence type="ECO:0000256" key="7">
    <source>
        <dbReference type="SAM" id="Phobius"/>
    </source>
</evidence>
<evidence type="ECO:0000313" key="9">
    <source>
        <dbReference type="EMBL" id="ANB91209.1"/>
    </source>
</evidence>
<accession>A0A378PK12</accession>
<feature type="transmembrane region" description="Helical" evidence="7">
    <location>
        <begin position="65"/>
        <end position="85"/>
    </location>
</feature>
<evidence type="ECO:0000256" key="1">
    <source>
        <dbReference type="ARBA" id="ARBA00004141"/>
    </source>
</evidence>
<feature type="transmembrane region" description="Helical" evidence="7">
    <location>
        <begin position="209"/>
        <end position="229"/>
    </location>
</feature>
<keyword evidence="11" id="KW-1185">Reference proteome</keyword>
<evidence type="ECO:0000256" key="5">
    <source>
        <dbReference type="ARBA" id="ARBA00022989"/>
    </source>
</evidence>
<dbReference type="GO" id="GO:0006508">
    <property type="term" value="P:proteolysis"/>
    <property type="evidence" value="ECO:0007669"/>
    <property type="project" value="UniProtKB-KW"/>
</dbReference>
<comment type="similarity">
    <text evidence="2">Belongs to the peptidase S54 family.</text>
</comment>
<keyword evidence="3 7" id="KW-0812">Transmembrane</keyword>
<feature type="transmembrane region" description="Helical" evidence="7">
    <location>
        <begin position="127"/>
        <end position="148"/>
    </location>
</feature>
<proteinExistence type="inferred from homology"/>
<evidence type="ECO:0000259" key="8">
    <source>
        <dbReference type="Pfam" id="PF01694"/>
    </source>
</evidence>
<evidence type="ECO:0000313" key="12">
    <source>
        <dbReference type="Proteomes" id="UP000255102"/>
    </source>
</evidence>
<dbReference type="Gene3D" id="1.20.1540.10">
    <property type="entry name" value="Rhomboid-like"/>
    <property type="match status" value="1"/>
</dbReference>
<dbReference type="EMBL" id="CP011158">
    <property type="protein sequence ID" value="ANB91209.1"/>
    <property type="molecule type" value="Genomic_DNA"/>
</dbReference>
<keyword evidence="10" id="KW-0645">Protease</keyword>
<dbReference type="PANTHER" id="PTHR43731:SF14">
    <property type="entry name" value="PRESENILIN-ASSOCIATED RHOMBOID-LIKE PROTEIN, MITOCHONDRIAL"/>
    <property type="match status" value="1"/>
</dbReference>
<dbReference type="SUPFAM" id="SSF144091">
    <property type="entry name" value="Rhomboid-like"/>
    <property type="match status" value="1"/>
</dbReference>
<dbReference type="KEGG" id="moi:MOVS_03530"/>
<dbReference type="GO" id="GO:0004252">
    <property type="term" value="F:serine-type endopeptidase activity"/>
    <property type="evidence" value="ECO:0007669"/>
    <property type="project" value="InterPro"/>
</dbReference>
<dbReference type="EMBL" id="UGPW01000001">
    <property type="protein sequence ID" value="STY86746.1"/>
    <property type="molecule type" value="Genomic_DNA"/>
</dbReference>